<name>A0A0N0XJF9_9NEIS</name>
<comment type="caution">
    <text evidence="2">The sequence shown here is derived from an EMBL/GenBank/DDBJ whole genome shotgun (WGS) entry which is preliminary data.</text>
</comment>
<dbReference type="AlphaFoldDB" id="A0A0N0XJF9"/>
<protein>
    <recommendedName>
        <fullName evidence="4">LysM domain-containing protein</fullName>
    </recommendedName>
</protein>
<evidence type="ECO:0008006" key="4">
    <source>
        <dbReference type="Google" id="ProtNLM"/>
    </source>
</evidence>
<dbReference type="OrthoDB" id="9809850at2"/>
<evidence type="ECO:0000313" key="2">
    <source>
        <dbReference type="EMBL" id="KPC51527.1"/>
    </source>
</evidence>
<dbReference type="STRING" id="857265.WG78_15460"/>
<dbReference type="RefSeq" id="WP_053938728.1">
    <property type="nucleotide sequence ID" value="NZ_LAQT01000016.1"/>
</dbReference>
<evidence type="ECO:0000313" key="3">
    <source>
        <dbReference type="Proteomes" id="UP000037939"/>
    </source>
</evidence>
<gene>
    <name evidence="2" type="ORF">WG78_15460</name>
</gene>
<reference evidence="2 3" key="1">
    <citation type="submission" date="2015-07" db="EMBL/GenBank/DDBJ databases">
        <title>Draft genome sequence of the Amantichitinum ursilacus IGB-41, a new chitin-degrading bacterium.</title>
        <authorList>
            <person name="Kirstahler P."/>
            <person name="Guenther M."/>
            <person name="Grumaz C."/>
            <person name="Rupp S."/>
            <person name="Zibek S."/>
            <person name="Sohn K."/>
        </authorList>
    </citation>
    <scope>NUCLEOTIDE SEQUENCE [LARGE SCALE GENOMIC DNA]</scope>
    <source>
        <strain evidence="2 3">IGB-41</strain>
    </source>
</reference>
<keyword evidence="3" id="KW-1185">Reference proteome</keyword>
<evidence type="ECO:0000256" key="1">
    <source>
        <dbReference type="SAM" id="MobiDB-lite"/>
    </source>
</evidence>
<sequence length="110" mass="12396">MATTDRFPANSRYANSETSQIPQADGHNLVYLKRRFVPDPDQYVTLQMYRVVQGDRIDRMAAAVLGDPLQFWRMLDANGCLQAGELEEIGRRIRLTLPQGIPGYPNLGGM</sequence>
<feature type="region of interest" description="Disordered" evidence="1">
    <location>
        <begin position="1"/>
        <end position="20"/>
    </location>
</feature>
<dbReference type="Proteomes" id="UP000037939">
    <property type="component" value="Unassembled WGS sequence"/>
</dbReference>
<accession>A0A0N0XJF9</accession>
<dbReference type="EMBL" id="LAQT01000016">
    <property type="protein sequence ID" value="KPC51527.1"/>
    <property type="molecule type" value="Genomic_DNA"/>
</dbReference>
<organism evidence="2 3">
    <name type="scientific">Amantichitinum ursilacus</name>
    <dbReference type="NCBI Taxonomy" id="857265"/>
    <lineage>
        <taxon>Bacteria</taxon>
        <taxon>Pseudomonadati</taxon>
        <taxon>Pseudomonadota</taxon>
        <taxon>Betaproteobacteria</taxon>
        <taxon>Neisseriales</taxon>
        <taxon>Chitinibacteraceae</taxon>
        <taxon>Amantichitinum</taxon>
    </lineage>
</organism>
<proteinExistence type="predicted"/>